<keyword evidence="3" id="KW-1185">Reference proteome</keyword>
<evidence type="ECO:0000313" key="2">
    <source>
        <dbReference type="EMBL" id="MUN41830.1"/>
    </source>
</evidence>
<name>A0A7K1LBN3_9ACTN</name>
<sequence>MSSPSSAPPPPGSLPPPIEAAAAVGLPPTERPNPEYGQLYQAYADAYGSIDRLRRALDASARTLGSTDAWLGPEARQWGGQLDANRNALRKAADRILWDIYDRLNATQRTIAKL</sequence>
<dbReference type="EMBL" id="WOFH01000016">
    <property type="protein sequence ID" value="MUN41830.1"/>
    <property type="molecule type" value="Genomic_DNA"/>
</dbReference>
<organism evidence="2 3">
    <name type="scientific">Actinomadura litoris</name>
    <dbReference type="NCBI Taxonomy" id="2678616"/>
    <lineage>
        <taxon>Bacteria</taxon>
        <taxon>Bacillati</taxon>
        <taxon>Actinomycetota</taxon>
        <taxon>Actinomycetes</taxon>
        <taxon>Streptosporangiales</taxon>
        <taxon>Thermomonosporaceae</taxon>
        <taxon>Actinomadura</taxon>
    </lineage>
</organism>
<proteinExistence type="predicted"/>
<dbReference type="RefSeq" id="WP_214617759.1">
    <property type="nucleotide sequence ID" value="NZ_WOFH01000016.1"/>
</dbReference>
<reference evidence="2 3" key="1">
    <citation type="submission" date="2019-11" db="EMBL/GenBank/DDBJ databases">
        <authorList>
            <person name="Cao P."/>
        </authorList>
    </citation>
    <scope>NUCLEOTIDE SEQUENCE [LARGE SCALE GENOMIC DNA]</scope>
    <source>
        <strain evidence="2 3">NEAU-AAG5</strain>
    </source>
</reference>
<feature type="region of interest" description="Disordered" evidence="1">
    <location>
        <begin position="1"/>
        <end position="35"/>
    </location>
</feature>
<protein>
    <submittedName>
        <fullName evidence="2">Uncharacterized protein</fullName>
    </submittedName>
</protein>
<evidence type="ECO:0000256" key="1">
    <source>
        <dbReference type="SAM" id="MobiDB-lite"/>
    </source>
</evidence>
<accession>A0A7K1LBN3</accession>
<evidence type="ECO:0000313" key="3">
    <source>
        <dbReference type="Proteomes" id="UP000432015"/>
    </source>
</evidence>
<feature type="compositionally biased region" description="Pro residues" evidence="1">
    <location>
        <begin position="1"/>
        <end position="18"/>
    </location>
</feature>
<comment type="caution">
    <text evidence="2">The sequence shown here is derived from an EMBL/GenBank/DDBJ whole genome shotgun (WGS) entry which is preliminary data.</text>
</comment>
<gene>
    <name evidence="2" type="ORF">GNZ18_35375</name>
</gene>
<dbReference type="Proteomes" id="UP000432015">
    <property type="component" value="Unassembled WGS sequence"/>
</dbReference>
<dbReference type="AlphaFoldDB" id="A0A7K1LBN3"/>